<keyword evidence="2" id="KW-1185">Reference proteome</keyword>
<reference evidence="1" key="1">
    <citation type="journal article" date="2020" name="Stud. Mycol.">
        <title>101 Dothideomycetes genomes: a test case for predicting lifestyles and emergence of pathogens.</title>
        <authorList>
            <person name="Haridas S."/>
            <person name="Albert R."/>
            <person name="Binder M."/>
            <person name="Bloem J."/>
            <person name="Labutti K."/>
            <person name="Salamov A."/>
            <person name="Andreopoulos B."/>
            <person name="Baker S."/>
            <person name="Barry K."/>
            <person name="Bills G."/>
            <person name="Bluhm B."/>
            <person name="Cannon C."/>
            <person name="Castanera R."/>
            <person name="Culley D."/>
            <person name="Daum C."/>
            <person name="Ezra D."/>
            <person name="Gonzalez J."/>
            <person name="Henrissat B."/>
            <person name="Kuo A."/>
            <person name="Liang C."/>
            <person name="Lipzen A."/>
            <person name="Lutzoni F."/>
            <person name="Magnuson J."/>
            <person name="Mondo S."/>
            <person name="Nolan M."/>
            <person name="Ohm R."/>
            <person name="Pangilinan J."/>
            <person name="Park H.-J."/>
            <person name="Ramirez L."/>
            <person name="Alfaro M."/>
            <person name="Sun H."/>
            <person name="Tritt A."/>
            <person name="Yoshinaga Y."/>
            <person name="Zwiers L.-H."/>
            <person name="Turgeon B."/>
            <person name="Goodwin S."/>
            <person name="Spatafora J."/>
            <person name="Crous P."/>
            <person name="Grigoriev I."/>
        </authorList>
    </citation>
    <scope>NUCLEOTIDE SEQUENCE</scope>
    <source>
        <strain evidence="1">CBS 480.64</strain>
    </source>
</reference>
<evidence type="ECO:0000313" key="1">
    <source>
        <dbReference type="EMBL" id="KAF2858349.1"/>
    </source>
</evidence>
<evidence type="ECO:0000313" key="2">
    <source>
        <dbReference type="Proteomes" id="UP000799421"/>
    </source>
</evidence>
<name>A0A6A7BUE3_9PEZI</name>
<dbReference type="EMBL" id="MU006012">
    <property type="protein sequence ID" value="KAF2858349.1"/>
    <property type="molecule type" value="Genomic_DNA"/>
</dbReference>
<dbReference type="Proteomes" id="UP000799421">
    <property type="component" value="Unassembled WGS sequence"/>
</dbReference>
<proteinExistence type="predicted"/>
<sequence length="72" mass="8853">MGTTAVHMDFPIAFAPTSGEAEEDFNWILTIDDTEQHRHCAREMYRRCKTHNFIDIWAYMWVNWYELRKWRI</sequence>
<accession>A0A6A7BUE3</accession>
<gene>
    <name evidence="1" type="ORF">K470DRAFT_135311</name>
</gene>
<protein>
    <submittedName>
        <fullName evidence="1">Uncharacterized protein</fullName>
    </submittedName>
</protein>
<dbReference type="AlphaFoldDB" id="A0A6A7BUE3"/>
<dbReference type="OrthoDB" id="3262412at2759"/>
<organism evidence="1 2">
    <name type="scientific">Piedraia hortae CBS 480.64</name>
    <dbReference type="NCBI Taxonomy" id="1314780"/>
    <lineage>
        <taxon>Eukaryota</taxon>
        <taxon>Fungi</taxon>
        <taxon>Dikarya</taxon>
        <taxon>Ascomycota</taxon>
        <taxon>Pezizomycotina</taxon>
        <taxon>Dothideomycetes</taxon>
        <taxon>Dothideomycetidae</taxon>
        <taxon>Capnodiales</taxon>
        <taxon>Piedraiaceae</taxon>
        <taxon>Piedraia</taxon>
    </lineage>
</organism>